<dbReference type="EMBL" id="JFHU01000096">
    <property type="protein sequence ID" value="EXX89429.1"/>
    <property type="molecule type" value="Genomic_DNA"/>
</dbReference>
<name>A0A9W5S137_9BACL</name>
<dbReference type="PANTHER" id="PTHR46847:SF1">
    <property type="entry name" value="D-ALLOSE-BINDING PERIPLASMIC PROTEIN-RELATED"/>
    <property type="match status" value="1"/>
</dbReference>
<reference evidence="5 6" key="1">
    <citation type="submission" date="2014-02" db="EMBL/GenBank/DDBJ databases">
        <title>Genome sequence of Paenibacillus darwinianus reveals adaptive mechanisms for survival in Antarctic soils.</title>
        <authorList>
            <person name="Dsouza M."/>
            <person name="Taylor M.W."/>
            <person name="Turner S.J."/>
            <person name="Aislabie J."/>
        </authorList>
    </citation>
    <scope>NUCLEOTIDE SEQUENCE [LARGE SCALE GENOMIC DNA]</scope>
    <source>
        <strain evidence="5 6">CE1</strain>
    </source>
</reference>
<dbReference type="Gene3D" id="3.40.50.2300">
    <property type="match status" value="2"/>
</dbReference>
<dbReference type="GO" id="GO:0030246">
    <property type="term" value="F:carbohydrate binding"/>
    <property type="evidence" value="ECO:0007669"/>
    <property type="project" value="UniProtKB-ARBA"/>
</dbReference>
<dbReference type="InterPro" id="IPR028082">
    <property type="entry name" value="Peripla_BP_I"/>
</dbReference>
<keyword evidence="3" id="KW-0732">Signal</keyword>
<sequence length="352" mass="37098">RDAGAAADGPITINQSLPDKEILSKGPDGESAVSAKTLKLTPEELAKIKEGNYKAAISMHYAGNDWSTAQLKGLKDTFAKMNIEVIATTDANFKSETQVSDIETILSQKPNVIVSIPVDPVSTAEAFRKAAAQGVKLVFMDNKPSGLQAGQDYVSVVSADNYGNGVEAANIMAKAIGEEGEIGMIFHDADFFVTKQRTDAFEKTITEKYPNIKLVERGGITGPNDGEKVASAMLTKNPNLKGIFVVWDVPAEGALAAARSAGRDDLVITTIDLGTNVALDIASGGMIKGLGAQLPYDQGVAEAILAGYSLLGKEAPPYVAVPALAVTKDNILDAWKTVYQADAPKTIQDAAK</sequence>
<evidence type="ECO:0000256" key="3">
    <source>
        <dbReference type="ARBA" id="ARBA00022729"/>
    </source>
</evidence>
<feature type="domain" description="Periplasmic binding protein" evidence="4">
    <location>
        <begin position="56"/>
        <end position="301"/>
    </location>
</feature>
<evidence type="ECO:0000259" key="4">
    <source>
        <dbReference type="Pfam" id="PF13407"/>
    </source>
</evidence>
<dbReference type="Pfam" id="PF13407">
    <property type="entry name" value="Peripla_BP_4"/>
    <property type="match status" value="1"/>
</dbReference>
<dbReference type="CDD" id="cd06316">
    <property type="entry name" value="PBP1_ABC_sugar_binding-like"/>
    <property type="match status" value="1"/>
</dbReference>
<proteinExistence type="inferred from homology"/>
<dbReference type="SUPFAM" id="SSF53822">
    <property type="entry name" value="Periplasmic binding protein-like I"/>
    <property type="match status" value="1"/>
</dbReference>
<evidence type="ECO:0000256" key="1">
    <source>
        <dbReference type="ARBA" id="ARBA00004196"/>
    </source>
</evidence>
<dbReference type="Proteomes" id="UP000053750">
    <property type="component" value="Unassembled WGS sequence"/>
</dbReference>
<accession>A0A9W5S137</accession>
<dbReference type="GO" id="GO:0030313">
    <property type="term" value="C:cell envelope"/>
    <property type="evidence" value="ECO:0007669"/>
    <property type="project" value="UniProtKB-SubCell"/>
</dbReference>
<organism evidence="5 6">
    <name type="scientific">Paenibacillus darwinianus</name>
    <dbReference type="NCBI Taxonomy" id="1380763"/>
    <lineage>
        <taxon>Bacteria</taxon>
        <taxon>Bacillati</taxon>
        <taxon>Bacillota</taxon>
        <taxon>Bacilli</taxon>
        <taxon>Bacillales</taxon>
        <taxon>Paenibacillaceae</taxon>
        <taxon>Paenibacillus</taxon>
    </lineage>
</organism>
<dbReference type="PANTHER" id="PTHR46847">
    <property type="entry name" value="D-ALLOSE-BINDING PERIPLASMIC PROTEIN-RELATED"/>
    <property type="match status" value="1"/>
</dbReference>
<protein>
    <submittedName>
        <fullName evidence="5">Sugar ABC transporter substrate-binding protein</fullName>
    </submittedName>
</protein>
<comment type="caution">
    <text evidence="5">The sequence shown here is derived from an EMBL/GenBank/DDBJ whole genome shotgun (WGS) entry which is preliminary data.</text>
</comment>
<gene>
    <name evidence="5" type="ORF">BG53_15700</name>
</gene>
<dbReference type="OrthoDB" id="1957427at2"/>
<comment type="subcellular location">
    <subcellularLocation>
        <location evidence="1">Cell envelope</location>
    </subcellularLocation>
</comment>
<dbReference type="InterPro" id="IPR025997">
    <property type="entry name" value="SBP_2_dom"/>
</dbReference>
<comment type="similarity">
    <text evidence="2">Belongs to the bacterial solute-binding protein 2 family.</text>
</comment>
<feature type="non-terminal residue" evidence="5">
    <location>
        <position position="1"/>
    </location>
</feature>
<evidence type="ECO:0000256" key="2">
    <source>
        <dbReference type="ARBA" id="ARBA00007639"/>
    </source>
</evidence>
<dbReference type="RefSeq" id="WP_144353495.1">
    <property type="nucleotide sequence ID" value="NZ_KK082241.1"/>
</dbReference>
<dbReference type="AlphaFoldDB" id="A0A9W5S137"/>
<evidence type="ECO:0000313" key="6">
    <source>
        <dbReference type="Proteomes" id="UP000053750"/>
    </source>
</evidence>
<keyword evidence="6" id="KW-1185">Reference proteome</keyword>
<evidence type="ECO:0000313" key="5">
    <source>
        <dbReference type="EMBL" id="EXX89429.1"/>
    </source>
</evidence>